<feature type="non-terminal residue" evidence="1">
    <location>
        <position position="1"/>
    </location>
</feature>
<organism evidence="1 2">
    <name type="scientific">Trifolium pratense</name>
    <name type="common">Red clover</name>
    <dbReference type="NCBI Taxonomy" id="57577"/>
    <lineage>
        <taxon>Eukaryota</taxon>
        <taxon>Viridiplantae</taxon>
        <taxon>Streptophyta</taxon>
        <taxon>Embryophyta</taxon>
        <taxon>Tracheophyta</taxon>
        <taxon>Spermatophyta</taxon>
        <taxon>Magnoliopsida</taxon>
        <taxon>eudicotyledons</taxon>
        <taxon>Gunneridae</taxon>
        <taxon>Pentapetalae</taxon>
        <taxon>rosids</taxon>
        <taxon>fabids</taxon>
        <taxon>Fabales</taxon>
        <taxon>Fabaceae</taxon>
        <taxon>Papilionoideae</taxon>
        <taxon>50 kb inversion clade</taxon>
        <taxon>NPAAA clade</taxon>
        <taxon>Hologalegina</taxon>
        <taxon>IRL clade</taxon>
        <taxon>Trifolieae</taxon>
        <taxon>Trifolium</taxon>
    </lineage>
</organism>
<dbReference type="EMBL" id="ASHM01026759">
    <property type="protein sequence ID" value="PNX73924.1"/>
    <property type="molecule type" value="Genomic_DNA"/>
</dbReference>
<dbReference type="AlphaFoldDB" id="A0A2K3L5W3"/>
<comment type="caution">
    <text evidence="1">The sequence shown here is derived from an EMBL/GenBank/DDBJ whole genome shotgun (WGS) entry which is preliminary data.</text>
</comment>
<reference evidence="1 2" key="2">
    <citation type="journal article" date="2017" name="Front. Plant Sci.">
        <title>Gene Classification and Mining of Molecular Markers Useful in Red Clover (Trifolium pratense) Breeding.</title>
        <authorList>
            <person name="Istvanek J."/>
            <person name="Dluhosova J."/>
            <person name="Dluhos P."/>
            <person name="Patkova L."/>
            <person name="Nedelnik J."/>
            <person name="Repkova J."/>
        </authorList>
    </citation>
    <scope>NUCLEOTIDE SEQUENCE [LARGE SCALE GENOMIC DNA]</scope>
    <source>
        <strain evidence="2">cv. Tatra</strain>
        <tissue evidence="1">Young leaves</tissue>
    </source>
</reference>
<gene>
    <name evidence="1" type="ORF">L195_g029834</name>
</gene>
<protein>
    <submittedName>
        <fullName evidence="1">Uncharacterized protein</fullName>
    </submittedName>
</protein>
<dbReference type="Proteomes" id="UP000236291">
    <property type="component" value="Unassembled WGS sequence"/>
</dbReference>
<proteinExistence type="predicted"/>
<reference evidence="1 2" key="1">
    <citation type="journal article" date="2014" name="Am. J. Bot.">
        <title>Genome assembly and annotation for red clover (Trifolium pratense; Fabaceae).</title>
        <authorList>
            <person name="Istvanek J."/>
            <person name="Jaros M."/>
            <person name="Krenek A."/>
            <person name="Repkova J."/>
        </authorList>
    </citation>
    <scope>NUCLEOTIDE SEQUENCE [LARGE SCALE GENOMIC DNA]</scope>
    <source>
        <strain evidence="2">cv. Tatra</strain>
        <tissue evidence="1">Young leaves</tissue>
    </source>
</reference>
<accession>A0A2K3L5W3</accession>
<name>A0A2K3L5W3_TRIPR</name>
<evidence type="ECO:0000313" key="1">
    <source>
        <dbReference type="EMBL" id="PNX73924.1"/>
    </source>
</evidence>
<evidence type="ECO:0000313" key="2">
    <source>
        <dbReference type="Proteomes" id="UP000236291"/>
    </source>
</evidence>
<sequence>EVDEVYFLLCQNPYRPVHFDSSGSTFWLVTGKGFGGHCFVWGVVLEDEWGICFGGLVGKESKGAVVTSGVGVQVVGVEVSVWAGLEVVADVVLCDGDRRSRTSAGTRLMRLAG</sequence>